<evidence type="ECO:0000256" key="12">
    <source>
        <dbReference type="ARBA" id="ARBA00023136"/>
    </source>
</evidence>
<organism evidence="16 17">
    <name type="scientific">Massilia terrae</name>
    <dbReference type="NCBI Taxonomy" id="1811224"/>
    <lineage>
        <taxon>Bacteria</taxon>
        <taxon>Pseudomonadati</taxon>
        <taxon>Pseudomonadota</taxon>
        <taxon>Betaproteobacteria</taxon>
        <taxon>Burkholderiales</taxon>
        <taxon>Oxalobacteraceae</taxon>
        <taxon>Telluria group</taxon>
        <taxon>Massilia</taxon>
    </lineage>
</organism>
<dbReference type="SUPFAM" id="SSF55874">
    <property type="entry name" value="ATPase domain of HSP90 chaperone/DNA topoisomerase II/histidine kinase"/>
    <property type="match status" value="1"/>
</dbReference>
<keyword evidence="12 13" id="KW-0472">Membrane</keyword>
<evidence type="ECO:0000256" key="2">
    <source>
        <dbReference type="ARBA" id="ARBA00004141"/>
    </source>
</evidence>
<dbReference type="InterPro" id="IPR005467">
    <property type="entry name" value="His_kinase_dom"/>
</dbReference>
<feature type="transmembrane region" description="Helical" evidence="13">
    <location>
        <begin position="149"/>
        <end position="172"/>
    </location>
</feature>
<evidence type="ECO:0000256" key="1">
    <source>
        <dbReference type="ARBA" id="ARBA00000085"/>
    </source>
</evidence>
<dbReference type="EC" id="2.7.13.3" evidence="3"/>
<dbReference type="PANTHER" id="PTHR45436">
    <property type="entry name" value="SENSOR HISTIDINE KINASE YKOH"/>
    <property type="match status" value="1"/>
</dbReference>
<dbReference type="PRINTS" id="PR00344">
    <property type="entry name" value="BCTRLSENSOR"/>
</dbReference>
<evidence type="ECO:0000313" key="16">
    <source>
        <dbReference type="EMBL" id="MCS0658029.1"/>
    </source>
</evidence>
<dbReference type="PROSITE" id="PS50885">
    <property type="entry name" value="HAMP"/>
    <property type="match status" value="1"/>
</dbReference>
<feature type="domain" description="Histidine kinase" evidence="14">
    <location>
        <begin position="233"/>
        <end position="443"/>
    </location>
</feature>
<sequence length="443" mass="47572">MRRVRKLTHSLRGRLLWYLLAAITIAAMAQASIAYRTALRDADNIFDLNMQQMALSLRSNAPLAASQGAFGDVDPGSGSDDLVVQVWTPDGVQVFHSVSRARLPQRAVLGFSNVRANGTLYRVYSIQSNNQTVQVAQDLSVRSNLARNLALRTLGPIAVMMPILMLVVWWVVSGSLEPVERVRSQVAARQADDLSPVSENGLPDEVQPLVRELNLLFGRVRTAFDAQQNFVADAAHELRTPLAALKLQAQSLGRADSVEARQLAVARLTAGIERATRLVEQLLVLARQEASVADRQPVQLDGLARRAVADLVSVAQARQVDLGLQQAAPVVVQGRAEALNILVRNLVDNAVKYTPGGGTVDVSVRATAAGPELCVEDSGPGIAPEERERVFDRFYRIAGSEAQGSGLGLAIIKSIAERHGAKLVLGESARLGGLSATVTFPAA</sequence>
<evidence type="ECO:0000256" key="5">
    <source>
        <dbReference type="ARBA" id="ARBA00022679"/>
    </source>
</evidence>
<dbReference type="CDD" id="cd00082">
    <property type="entry name" value="HisKA"/>
    <property type="match status" value="1"/>
</dbReference>
<protein>
    <recommendedName>
        <fullName evidence="3">histidine kinase</fullName>
        <ecNumber evidence="3">2.7.13.3</ecNumber>
    </recommendedName>
</protein>
<evidence type="ECO:0000256" key="9">
    <source>
        <dbReference type="ARBA" id="ARBA00022840"/>
    </source>
</evidence>
<dbReference type="PROSITE" id="PS50109">
    <property type="entry name" value="HIS_KIN"/>
    <property type="match status" value="1"/>
</dbReference>
<keyword evidence="8" id="KW-0418">Kinase</keyword>
<reference evidence="16 17" key="1">
    <citation type="submission" date="2022-08" db="EMBL/GenBank/DDBJ databases">
        <title>Reclassification of Massilia species as members of the genera Telluria, Duganella, Pseudoduganella, Mokoshia gen. nov. and Zemynaea gen. nov. using orthogonal and non-orthogonal genome-based approaches.</title>
        <authorList>
            <person name="Bowman J.P."/>
        </authorList>
    </citation>
    <scope>NUCLEOTIDE SEQUENCE [LARGE SCALE GENOMIC DNA]</scope>
    <source>
        <strain evidence="16 17">JCM 31606</strain>
    </source>
</reference>
<dbReference type="InterPro" id="IPR036890">
    <property type="entry name" value="HATPase_C_sf"/>
</dbReference>
<comment type="subcellular location">
    <subcellularLocation>
        <location evidence="2">Membrane</location>
        <topology evidence="2">Multi-pass membrane protein</topology>
    </subcellularLocation>
</comment>
<dbReference type="InterPro" id="IPR004358">
    <property type="entry name" value="Sig_transdc_His_kin-like_C"/>
</dbReference>
<dbReference type="SUPFAM" id="SSF47384">
    <property type="entry name" value="Homodimeric domain of signal transducing histidine kinase"/>
    <property type="match status" value="1"/>
</dbReference>
<dbReference type="InterPro" id="IPR003661">
    <property type="entry name" value="HisK_dim/P_dom"/>
</dbReference>
<keyword evidence="9 16" id="KW-0067">ATP-binding</keyword>
<keyword evidence="6 13" id="KW-0812">Transmembrane</keyword>
<gene>
    <name evidence="16" type="ORF">NX778_08130</name>
</gene>
<keyword evidence="17" id="KW-1185">Reference proteome</keyword>
<dbReference type="Gene3D" id="1.10.287.130">
    <property type="match status" value="1"/>
</dbReference>
<dbReference type="InterPro" id="IPR050428">
    <property type="entry name" value="TCS_sensor_his_kinase"/>
</dbReference>
<feature type="domain" description="HAMP" evidence="15">
    <location>
        <begin position="173"/>
        <end position="225"/>
    </location>
</feature>
<evidence type="ECO:0000256" key="11">
    <source>
        <dbReference type="ARBA" id="ARBA00023012"/>
    </source>
</evidence>
<accession>A0ABT2CVQ8</accession>
<dbReference type="Pfam" id="PF00512">
    <property type="entry name" value="HisKA"/>
    <property type="match status" value="1"/>
</dbReference>
<keyword evidence="5" id="KW-0808">Transferase</keyword>
<evidence type="ECO:0000256" key="4">
    <source>
        <dbReference type="ARBA" id="ARBA00022553"/>
    </source>
</evidence>
<comment type="caution">
    <text evidence="16">The sequence shown here is derived from an EMBL/GenBank/DDBJ whole genome shotgun (WGS) entry which is preliminary data.</text>
</comment>
<dbReference type="Gene3D" id="3.30.565.10">
    <property type="entry name" value="Histidine kinase-like ATPase, C-terminal domain"/>
    <property type="match status" value="1"/>
</dbReference>
<dbReference type="PANTHER" id="PTHR45436:SF14">
    <property type="entry name" value="SENSOR PROTEIN QSEC"/>
    <property type="match status" value="1"/>
</dbReference>
<evidence type="ECO:0000256" key="7">
    <source>
        <dbReference type="ARBA" id="ARBA00022741"/>
    </source>
</evidence>
<evidence type="ECO:0000313" key="17">
    <source>
        <dbReference type="Proteomes" id="UP001204621"/>
    </source>
</evidence>
<dbReference type="Pfam" id="PF02518">
    <property type="entry name" value="HATPase_c"/>
    <property type="match status" value="1"/>
</dbReference>
<keyword evidence="4" id="KW-0597">Phosphoprotein</keyword>
<keyword evidence="10 13" id="KW-1133">Transmembrane helix</keyword>
<evidence type="ECO:0000256" key="3">
    <source>
        <dbReference type="ARBA" id="ARBA00012438"/>
    </source>
</evidence>
<evidence type="ECO:0000259" key="14">
    <source>
        <dbReference type="PROSITE" id="PS50109"/>
    </source>
</evidence>
<comment type="catalytic activity">
    <reaction evidence="1">
        <text>ATP + protein L-histidine = ADP + protein N-phospho-L-histidine.</text>
        <dbReference type="EC" id="2.7.13.3"/>
    </reaction>
</comment>
<dbReference type="InterPro" id="IPR003660">
    <property type="entry name" value="HAMP_dom"/>
</dbReference>
<dbReference type="SMART" id="SM00388">
    <property type="entry name" value="HisKA"/>
    <property type="match status" value="1"/>
</dbReference>
<evidence type="ECO:0000256" key="6">
    <source>
        <dbReference type="ARBA" id="ARBA00022692"/>
    </source>
</evidence>
<dbReference type="GO" id="GO:0005524">
    <property type="term" value="F:ATP binding"/>
    <property type="evidence" value="ECO:0007669"/>
    <property type="project" value="UniProtKB-KW"/>
</dbReference>
<proteinExistence type="predicted"/>
<evidence type="ECO:0000259" key="15">
    <source>
        <dbReference type="PROSITE" id="PS50885"/>
    </source>
</evidence>
<dbReference type="InterPro" id="IPR003594">
    <property type="entry name" value="HATPase_dom"/>
</dbReference>
<dbReference type="EMBL" id="JANUGU010000002">
    <property type="protein sequence ID" value="MCS0658029.1"/>
    <property type="molecule type" value="Genomic_DNA"/>
</dbReference>
<name>A0ABT2CVQ8_9BURK</name>
<evidence type="ECO:0000256" key="8">
    <source>
        <dbReference type="ARBA" id="ARBA00022777"/>
    </source>
</evidence>
<dbReference type="Proteomes" id="UP001204621">
    <property type="component" value="Unassembled WGS sequence"/>
</dbReference>
<dbReference type="RefSeq" id="WP_258811220.1">
    <property type="nucleotide sequence ID" value="NZ_JANUGU010000002.1"/>
</dbReference>
<keyword evidence="7" id="KW-0547">Nucleotide-binding</keyword>
<evidence type="ECO:0000256" key="13">
    <source>
        <dbReference type="SAM" id="Phobius"/>
    </source>
</evidence>
<dbReference type="SMART" id="SM00387">
    <property type="entry name" value="HATPase_c"/>
    <property type="match status" value="1"/>
</dbReference>
<dbReference type="InterPro" id="IPR036097">
    <property type="entry name" value="HisK_dim/P_sf"/>
</dbReference>
<keyword evidence="11" id="KW-0902">Two-component regulatory system</keyword>
<evidence type="ECO:0000256" key="10">
    <source>
        <dbReference type="ARBA" id="ARBA00022989"/>
    </source>
</evidence>